<organism evidence="1 2">
    <name type="scientific">Knufia obscura</name>
    <dbReference type="NCBI Taxonomy" id="1635080"/>
    <lineage>
        <taxon>Eukaryota</taxon>
        <taxon>Fungi</taxon>
        <taxon>Dikarya</taxon>
        <taxon>Ascomycota</taxon>
        <taxon>Pezizomycotina</taxon>
        <taxon>Eurotiomycetes</taxon>
        <taxon>Chaetothyriomycetidae</taxon>
        <taxon>Chaetothyriales</taxon>
        <taxon>Trichomeriaceae</taxon>
        <taxon>Knufia</taxon>
    </lineage>
</organism>
<reference evidence="1 2" key="1">
    <citation type="journal article" date="2023" name="Res Sq">
        <title>Genomic and morphological characterization of Knufia obscura isolated from the Mars 2020 spacecraft assembly facility.</title>
        <authorList>
            <person name="Chander A.M."/>
            <person name="Teixeira M.M."/>
            <person name="Singh N.K."/>
            <person name="Williams M.P."/>
            <person name="Parker C.W."/>
            <person name="Leo P."/>
            <person name="Stajich J.E."/>
            <person name="Torok T."/>
            <person name="Tighe S."/>
            <person name="Mason C.E."/>
            <person name="Venkateswaran K."/>
        </authorList>
    </citation>
    <scope>NUCLEOTIDE SEQUENCE [LARGE SCALE GENOMIC DNA]</scope>
    <source>
        <strain evidence="1 2">CCFEE 5817</strain>
    </source>
</reference>
<dbReference type="Proteomes" id="UP001334248">
    <property type="component" value="Unassembled WGS sequence"/>
</dbReference>
<dbReference type="RefSeq" id="XP_064732316.1">
    <property type="nucleotide sequence ID" value="XM_064871936.1"/>
</dbReference>
<evidence type="ECO:0000313" key="1">
    <source>
        <dbReference type="EMBL" id="KAK5944226.1"/>
    </source>
</evidence>
<comment type="caution">
    <text evidence="1">The sequence shown here is derived from an EMBL/GenBank/DDBJ whole genome shotgun (WGS) entry which is preliminary data.</text>
</comment>
<accession>A0ABR0RUE2</accession>
<gene>
    <name evidence="1" type="ORF">PMZ80_003507</name>
</gene>
<keyword evidence="2" id="KW-1185">Reference proteome</keyword>
<dbReference type="GeneID" id="89996956"/>
<proteinExistence type="predicted"/>
<evidence type="ECO:0000313" key="2">
    <source>
        <dbReference type="Proteomes" id="UP001334248"/>
    </source>
</evidence>
<name>A0ABR0RUE2_9EURO</name>
<dbReference type="EMBL" id="JAVHJV010000003">
    <property type="protein sequence ID" value="KAK5944226.1"/>
    <property type="molecule type" value="Genomic_DNA"/>
</dbReference>
<sequence length="197" mass="22418">MLTGQEKDFALRFVRYHFEFNETSKPLPPWFFRSVLRDLASGLLDGGITAVFDVHNGHEEDILPLVKAFKLVRCKTLQFIGLPDTIAHHVENVTAVATGTEHVVDLEETYSQIFSHPALKYFMFDTAHCDAKAFDRAVSQIIPEIESNFEAEGPTIENQFQRDQLNLERAYELRREALAKNYTAAMNFLKGHKSAGE</sequence>
<protein>
    <submittedName>
        <fullName evidence="1">Uncharacterized protein</fullName>
    </submittedName>
</protein>